<dbReference type="Pfam" id="PF00535">
    <property type="entry name" value="Glycos_transf_2"/>
    <property type="match status" value="1"/>
</dbReference>
<proteinExistence type="predicted"/>
<dbReference type="SUPFAM" id="SSF53448">
    <property type="entry name" value="Nucleotide-diphospho-sugar transferases"/>
    <property type="match status" value="1"/>
</dbReference>
<evidence type="ECO:0000313" key="3">
    <source>
        <dbReference type="Proteomes" id="UP001500392"/>
    </source>
</evidence>
<name>A0ABP7WI97_9GAMM</name>
<comment type="caution">
    <text evidence="2">The sequence shown here is derived from an EMBL/GenBank/DDBJ whole genome shotgun (WGS) entry which is preliminary data.</text>
</comment>
<accession>A0ABP7WI97</accession>
<keyword evidence="3" id="KW-1185">Reference proteome</keyword>
<dbReference type="Gene3D" id="3.90.550.10">
    <property type="entry name" value="Spore Coat Polysaccharide Biosynthesis Protein SpsA, Chain A"/>
    <property type="match status" value="1"/>
</dbReference>
<dbReference type="PANTHER" id="PTHR10859:SF91">
    <property type="entry name" value="DOLICHYL-PHOSPHATE BETA-GLUCOSYLTRANSFERASE"/>
    <property type="match status" value="1"/>
</dbReference>
<dbReference type="PANTHER" id="PTHR10859">
    <property type="entry name" value="GLYCOSYL TRANSFERASE"/>
    <property type="match status" value="1"/>
</dbReference>
<reference evidence="3" key="1">
    <citation type="journal article" date="2019" name="Int. J. Syst. Evol. Microbiol.">
        <title>The Global Catalogue of Microorganisms (GCM) 10K type strain sequencing project: providing services to taxonomists for standard genome sequencing and annotation.</title>
        <authorList>
            <consortium name="The Broad Institute Genomics Platform"/>
            <consortium name="The Broad Institute Genome Sequencing Center for Infectious Disease"/>
            <person name="Wu L."/>
            <person name="Ma J."/>
        </authorList>
    </citation>
    <scope>NUCLEOTIDE SEQUENCE [LARGE SCALE GENOMIC DNA]</scope>
    <source>
        <strain evidence="3">JCM 17304</strain>
    </source>
</reference>
<evidence type="ECO:0000259" key="1">
    <source>
        <dbReference type="Pfam" id="PF00535"/>
    </source>
</evidence>
<feature type="domain" description="Glycosyltransferase 2-like" evidence="1">
    <location>
        <begin position="13"/>
        <end position="157"/>
    </location>
</feature>
<evidence type="ECO:0000313" key="2">
    <source>
        <dbReference type="EMBL" id="GAA4089472.1"/>
    </source>
</evidence>
<dbReference type="RefSeq" id="WP_344933136.1">
    <property type="nucleotide sequence ID" value="NZ_BAABDM010000001.1"/>
</dbReference>
<dbReference type="CDD" id="cd04179">
    <property type="entry name" value="DPM_DPG-synthase_like"/>
    <property type="match status" value="1"/>
</dbReference>
<sequence>MTNNNSVGFAPCALIPVYNHSLVLEKTCKALLDLNLHVILVDDASDNACKAIMQFIADRYEDVSLITRATNGGKGAAVKSGLRFAQQKGYSHGIQVDADGQHNLADVSEFISAASREPNALILGYPAYDTSVPKHRYYARYLTHIWIWINTLSFSIQDTMCGFRVYPVTASNVLINSSKIGDHMDFDSEFVVRWYWAGLEIVQRETKVIYPADGISHFRLLKDNALISGMHAKLFFGMLWRIPILLGRKIRARFP</sequence>
<organism evidence="2 3">
    <name type="scientific">Zhongshania borealis</name>
    <dbReference type="NCBI Taxonomy" id="889488"/>
    <lineage>
        <taxon>Bacteria</taxon>
        <taxon>Pseudomonadati</taxon>
        <taxon>Pseudomonadota</taxon>
        <taxon>Gammaproteobacteria</taxon>
        <taxon>Cellvibrionales</taxon>
        <taxon>Spongiibacteraceae</taxon>
        <taxon>Zhongshania</taxon>
    </lineage>
</organism>
<dbReference type="EMBL" id="BAABDM010000001">
    <property type="protein sequence ID" value="GAA4089472.1"/>
    <property type="molecule type" value="Genomic_DNA"/>
</dbReference>
<dbReference type="InterPro" id="IPR001173">
    <property type="entry name" value="Glyco_trans_2-like"/>
</dbReference>
<protein>
    <submittedName>
        <fullName evidence="2">Glycosyltransferase family 2 protein</fullName>
    </submittedName>
</protein>
<dbReference type="InterPro" id="IPR029044">
    <property type="entry name" value="Nucleotide-diphossugar_trans"/>
</dbReference>
<gene>
    <name evidence="2" type="ORF">GCM10022414_10590</name>
</gene>
<dbReference type="Proteomes" id="UP001500392">
    <property type="component" value="Unassembled WGS sequence"/>
</dbReference>